<dbReference type="InterPro" id="IPR001194">
    <property type="entry name" value="cDENN_dom"/>
</dbReference>
<dbReference type="Proteomes" id="UP001146793">
    <property type="component" value="Unassembled WGS sequence"/>
</dbReference>
<dbReference type="InterPro" id="IPR040032">
    <property type="entry name" value="DENND1A/B/C"/>
</dbReference>
<accession>A0AAV7YE56</accession>
<dbReference type="GO" id="GO:0030136">
    <property type="term" value="C:clathrin-coated vesicle"/>
    <property type="evidence" value="ECO:0007669"/>
    <property type="project" value="UniProtKB-SubCell"/>
</dbReference>
<name>A0AAV7YE56_9EUKA</name>
<comment type="caution">
    <text evidence="5">The sequence shown here is derived from an EMBL/GenBank/DDBJ whole genome shotgun (WGS) entry which is preliminary data.</text>
</comment>
<feature type="compositionally biased region" description="Basic and acidic residues" evidence="3">
    <location>
        <begin position="687"/>
        <end position="696"/>
    </location>
</feature>
<dbReference type="EMBL" id="JANTQA010000063">
    <property type="protein sequence ID" value="KAJ3427250.1"/>
    <property type="molecule type" value="Genomic_DNA"/>
</dbReference>
<dbReference type="PROSITE" id="PS50211">
    <property type="entry name" value="DENN"/>
    <property type="match status" value="1"/>
</dbReference>
<dbReference type="GO" id="GO:0006897">
    <property type="term" value="P:endocytosis"/>
    <property type="evidence" value="ECO:0007669"/>
    <property type="project" value="TreeGrafter"/>
</dbReference>
<feature type="compositionally biased region" description="Low complexity" evidence="3">
    <location>
        <begin position="775"/>
        <end position="832"/>
    </location>
</feature>
<dbReference type="InterPro" id="IPR043153">
    <property type="entry name" value="DENN_C"/>
</dbReference>
<feature type="domain" description="UDENN" evidence="4">
    <location>
        <begin position="16"/>
        <end position="418"/>
    </location>
</feature>
<gene>
    <name evidence="5" type="ORF">M0812_26830</name>
</gene>
<evidence type="ECO:0000256" key="2">
    <source>
        <dbReference type="ARBA" id="ARBA00023329"/>
    </source>
</evidence>
<dbReference type="Pfam" id="PF03456">
    <property type="entry name" value="uDENN"/>
    <property type="match status" value="1"/>
</dbReference>
<comment type="subcellular location">
    <subcellularLocation>
        <location evidence="1">Cytoplasmic vesicle</location>
        <location evidence="1">Clathrin-coated vesicle</location>
    </subcellularLocation>
</comment>
<evidence type="ECO:0000259" key="4">
    <source>
        <dbReference type="PROSITE" id="PS50211"/>
    </source>
</evidence>
<organism evidence="5 6">
    <name type="scientific">Anaeramoeba flamelloides</name>
    <dbReference type="NCBI Taxonomy" id="1746091"/>
    <lineage>
        <taxon>Eukaryota</taxon>
        <taxon>Metamonada</taxon>
        <taxon>Anaeramoebidae</taxon>
        <taxon>Anaeramoeba</taxon>
    </lineage>
</organism>
<feature type="compositionally biased region" description="Basic residues" evidence="3">
    <location>
        <begin position="520"/>
        <end position="538"/>
    </location>
</feature>
<feature type="compositionally biased region" description="Low complexity" evidence="3">
    <location>
        <begin position="697"/>
        <end position="726"/>
    </location>
</feature>
<dbReference type="PANTHER" id="PTHR13196">
    <property type="entry name" value="DENN DOMAIN-CONTAINING"/>
    <property type="match status" value="1"/>
</dbReference>
<evidence type="ECO:0000256" key="3">
    <source>
        <dbReference type="SAM" id="MobiDB-lite"/>
    </source>
</evidence>
<feature type="region of interest" description="Disordered" evidence="3">
    <location>
        <begin position="421"/>
        <end position="479"/>
    </location>
</feature>
<dbReference type="GO" id="GO:1901981">
    <property type="term" value="F:phosphatidylinositol phosphate binding"/>
    <property type="evidence" value="ECO:0007669"/>
    <property type="project" value="TreeGrafter"/>
</dbReference>
<dbReference type="Pfam" id="PF02141">
    <property type="entry name" value="DENN"/>
    <property type="match status" value="1"/>
</dbReference>
<feature type="region of interest" description="Disordered" evidence="3">
    <location>
        <begin position="687"/>
        <end position="734"/>
    </location>
</feature>
<dbReference type="InterPro" id="IPR037516">
    <property type="entry name" value="Tripartite_DENN"/>
</dbReference>
<dbReference type="Gene3D" id="3.30.450.200">
    <property type="match status" value="1"/>
</dbReference>
<dbReference type="AlphaFoldDB" id="A0AAV7YE56"/>
<dbReference type="GO" id="GO:0005085">
    <property type="term" value="F:guanyl-nucleotide exchange factor activity"/>
    <property type="evidence" value="ECO:0007669"/>
    <property type="project" value="InterPro"/>
</dbReference>
<evidence type="ECO:0000313" key="6">
    <source>
        <dbReference type="Proteomes" id="UP001146793"/>
    </source>
</evidence>
<dbReference type="SMART" id="SM00801">
    <property type="entry name" value="dDENN"/>
    <property type="match status" value="1"/>
</dbReference>
<feature type="region of interest" description="Disordered" evidence="3">
    <location>
        <begin position="775"/>
        <end position="840"/>
    </location>
</feature>
<feature type="region of interest" description="Disordered" evidence="3">
    <location>
        <begin position="506"/>
        <end position="548"/>
    </location>
</feature>
<proteinExistence type="predicted"/>
<dbReference type="InterPro" id="IPR005113">
    <property type="entry name" value="uDENN_dom"/>
</dbReference>
<feature type="compositionally biased region" description="Basic and acidic residues" evidence="3">
    <location>
        <begin position="539"/>
        <end position="548"/>
    </location>
</feature>
<dbReference type="GO" id="GO:0032456">
    <property type="term" value="P:endocytic recycling"/>
    <property type="evidence" value="ECO:0007669"/>
    <property type="project" value="TreeGrafter"/>
</dbReference>
<dbReference type="Gene3D" id="3.40.50.11500">
    <property type="match status" value="1"/>
</dbReference>
<dbReference type="GO" id="GO:0005829">
    <property type="term" value="C:cytosol"/>
    <property type="evidence" value="ECO:0007669"/>
    <property type="project" value="TreeGrafter"/>
</dbReference>
<feature type="compositionally biased region" description="Basic and acidic residues" evidence="3">
    <location>
        <begin position="436"/>
        <end position="467"/>
    </location>
</feature>
<sequence length="897" mass="105857">MEKNLKNKLFERFYFVTYLEENLKLKSKTNKFPEIHFGYSFPKMKNDEFPSKIQPFCFADLKILKEHNQISVENYYFVLTDSQGFRNYVLCQETFYNNSTPLELCVFITKHSLFLMFEKLLRRVAEIHKKYNKKKFEKILKNLYLKSVPEPGMDLKLSIPSDNNQNKLIEYEFKHSNSLLGEYDLEHLFQIFDATKVTSILASILFERRIIFTSCSLKSITNVIQACLGLLQPFEWFHILIPVLPERLLDTCCAPMPYIIGIHETFLNKLDNIPIEKIVLANVDTGELIFDPVDLVCLPSRLTINLIKSVSIYLDKWHSDGIFPRNEIVGEFLDFFIKIFYNYEDFLIHPKSLKEKKLKEKTEQSKNKKKNINKFDNFDFEAFKSRTSKNIKKFLNPFSQTQMFEVFIRERTNRFLKDINDKEKEMNESNIEQEQEQEKGKGKGKERGRGKGKEKENEKQNKKEIKNKERKKGNKKEKVNEITKFDQRLKIYLSTQKKQKGTKLFKIFQKKDNNQSPNKNKNKKSRKIKAKHTHTQNNKRKEKEKEKEKDSFIDGLVIIQTTSDKQDLFPEMTKNKIETQTIDFNKLDKKENKENKIKENGIDTKKIEDENDDEDDEIIDVVTKIITKPSNRRWSMRYLNTVGDENETLNREKTRSNLINAINNMDKNQNKNENKSWFENLSKNEYEKNQSNKNEKNNSNNNNINIIINNNNNNLNKNNKKTQNNKTQKRRGHQRKFSIVDFENEIKNLTGIEINLEKNKKKSIKRFIFPSKLQKSNQIKNNKSNKNNNLNGSDNNMKKAINNKTNNNNKNGNNSNSNSNNNNNSNNTINSSPFKPLTNNDLSKKRANIHIYQKPNGPQTQSFSYQGYKKHVAKKTKIIKKTKKKKKKNSFSLFKKK</sequence>
<reference evidence="5" key="1">
    <citation type="submission" date="2022-08" db="EMBL/GenBank/DDBJ databases">
        <title>Novel sulphate-reducing endosymbionts in the free-living metamonad Anaeramoeba.</title>
        <authorList>
            <person name="Jerlstrom-Hultqvist J."/>
            <person name="Cepicka I."/>
            <person name="Gallot-Lavallee L."/>
            <person name="Salas-Leiva D."/>
            <person name="Curtis B.A."/>
            <person name="Zahonova K."/>
            <person name="Pipaliya S."/>
            <person name="Dacks J."/>
            <person name="Roger A.J."/>
        </authorList>
    </citation>
    <scope>NUCLEOTIDE SEQUENCE</scope>
    <source>
        <strain evidence="5">Busselton2</strain>
    </source>
</reference>
<dbReference type="InterPro" id="IPR005112">
    <property type="entry name" value="dDENN_dom"/>
</dbReference>
<feature type="region of interest" description="Disordered" evidence="3">
    <location>
        <begin position="877"/>
        <end position="897"/>
    </location>
</feature>
<protein>
    <submittedName>
        <fullName evidence="5">Denn domain-containing</fullName>
    </submittedName>
</protein>
<dbReference type="PANTHER" id="PTHR13196:SF14">
    <property type="entry name" value="UDENN DOMAIN-CONTAINING PROTEIN"/>
    <property type="match status" value="1"/>
</dbReference>
<dbReference type="SMART" id="SM00799">
    <property type="entry name" value="DENN"/>
    <property type="match status" value="1"/>
</dbReference>
<evidence type="ECO:0000313" key="5">
    <source>
        <dbReference type="EMBL" id="KAJ3427250.1"/>
    </source>
</evidence>
<evidence type="ECO:0000256" key="1">
    <source>
        <dbReference type="ARBA" id="ARBA00004132"/>
    </source>
</evidence>
<keyword evidence="2" id="KW-0968">Cytoplasmic vesicle</keyword>